<keyword evidence="8" id="KW-1133">Transmembrane helix</keyword>
<evidence type="ECO:0000256" key="10">
    <source>
        <dbReference type="ARBA" id="ARBA00023136"/>
    </source>
</evidence>
<dbReference type="STRING" id="246437.L9LA47"/>
<evidence type="ECO:0000256" key="14">
    <source>
        <dbReference type="ARBA" id="ARBA00077752"/>
    </source>
</evidence>
<keyword evidence="7" id="KW-0249">Electron transport</keyword>
<dbReference type="FunFam" id="1.20.5.260:FF:000001">
    <property type="entry name" value="Cytochrome b-c1 complex subunit 9"/>
    <property type="match status" value="1"/>
</dbReference>
<comment type="similarity">
    <text evidence="2">Belongs to the UQCR10/QCR9 family.</text>
</comment>
<evidence type="ECO:0000256" key="12">
    <source>
        <dbReference type="ARBA" id="ARBA00068509"/>
    </source>
</evidence>
<dbReference type="SUPFAM" id="SSF81514">
    <property type="entry name" value="Subunit X (non-heme 7 kDa protein) of cytochrome bc1 complex (Ubiquinol-cytochrome c reductase)"/>
    <property type="match status" value="1"/>
</dbReference>
<keyword evidence="5" id="KW-0812">Transmembrane</keyword>
<keyword evidence="17" id="KW-1185">Reference proteome</keyword>
<evidence type="ECO:0000256" key="8">
    <source>
        <dbReference type="ARBA" id="ARBA00022989"/>
    </source>
</evidence>
<evidence type="ECO:0000256" key="5">
    <source>
        <dbReference type="ARBA" id="ARBA00022692"/>
    </source>
</evidence>
<dbReference type="Pfam" id="PF05365">
    <property type="entry name" value="UCR_UQCRX_QCR9"/>
    <property type="match status" value="1"/>
</dbReference>
<dbReference type="GO" id="GO:0006122">
    <property type="term" value="P:mitochondrial electron transport, ubiquinol to cytochrome c"/>
    <property type="evidence" value="ECO:0007669"/>
    <property type="project" value="InterPro"/>
</dbReference>
<evidence type="ECO:0000256" key="6">
    <source>
        <dbReference type="ARBA" id="ARBA00022792"/>
    </source>
</evidence>
<organism evidence="16 17">
    <name type="scientific">Tupaia chinensis</name>
    <name type="common">Chinese tree shrew</name>
    <name type="synonym">Tupaia belangeri chinensis</name>
    <dbReference type="NCBI Taxonomy" id="246437"/>
    <lineage>
        <taxon>Eukaryota</taxon>
        <taxon>Metazoa</taxon>
        <taxon>Chordata</taxon>
        <taxon>Craniata</taxon>
        <taxon>Vertebrata</taxon>
        <taxon>Euteleostomi</taxon>
        <taxon>Mammalia</taxon>
        <taxon>Eutheria</taxon>
        <taxon>Euarchontoglires</taxon>
        <taxon>Scandentia</taxon>
        <taxon>Tupaiidae</taxon>
        <taxon>Tupaia</taxon>
    </lineage>
</organism>
<reference evidence="17" key="2">
    <citation type="journal article" date="2013" name="Nat. Commun.">
        <title>Genome of the Chinese tree shrew.</title>
        <authorList>
            <person name="Fan Y."/>
            <person name="Huang Z.Y."/>
            <person name="Cao C.C."/>
            <person name="Chen C.S."/>
            <person name="Chen Y.X."/>
            <person name="Fan D.D."/>
            <person name="He J."/>
            <person name="Hou H.L."/>
            <person name="Hu L."/>
            <person name="Hu X.T."/>
            <person name="Jiang X.T."/>
            <person name="Lai R."/>
            <person name="Lang Y.S."/>
            <person name="Liang B."/>
            <person name="Liao S.G."/>
            <person name="Mu D."/>
            <person name="Ma Y.Y."/>
            <person name="Niu Y.Y."/>
            <person name="Sun X.Q."/>
            <person name="Xia J.Q."/>
            <person name="Xiao J."/>
            <person name="Xiong Z.Q."/>
            <person name="Xu L."/>
            <person name="Yang L."/>
            <person name="Zhang Y."/>
            <person name="Zhao W."/>
            <person name="Zhao X.D."/>
            <person name="Zheng Y.T."/>
            <person name="Zhou J.M."/>
            <person name="Zhu Y.B."/>
            <person name="Zhang G.J."/>
            <person name="Wang J."/>
            <person name="Yao Y.G."/>
        </authorList>
    </citation>
    <scope>NUCLEOTIDE SEQUENCE [LARGE SCALE GENOMIC DNA]</scope>
</reference>
<evidence type="ECO:0000256" key="11">
    <source>
        <dbReference type="ARBA" id="ARBA00064262"/>
    </source>
</evidence>
<evidence type="ECO:0000256" key="1">
    <source>
        <dbReference type="ARBA" id="ARBA00004434"/>
    </source>
</evidence>
<evidence type="ECO:0000256" key="7">
    <source>
        <dbReference type="ARBA" id="ARBA00022982"/>
    </source>
</evidence>
<keyword evidence="9" id="KW-0496">Mitochondrion</keyword>
<keyword evidence="6" id="KW-0999">Mitochondrion inner membrane</keyword>
<evidence type="ECO:0000256" key="2">
    <source>
        <dbReference type="ARBA" id="ARBA00007856"/>
    </source>
</evidence>
<evidence type="ECO:0000256" key="15">
    <source>
        <dbReference type="ARBA" id="ARBA00082249"/>
    </source>
</evidence>
<proteinExistence type="inferred from homology"/>
<dbReference type="InterPro" id="IPR008027">
    <property type="entry name" value="QCR9"/>
</dbReference>
<gene>
    <name evidence="16" type="ORF">TREES_T100000087</name>
</gene>
<dbReference type="GO" id="GO:0005743">
    <property type="term" value="C:mitochondrial inner membrane"/>
    <property type="evidence" value="ECO:0007669"/>
    <property type="project" value="UniProtKB-SubCell"/>
</dbReference>
<dbReference type="Proteomes" id="UP000011518">
    <property type="component" value="Unassembled WGS sequence"/>
</dbReference>
<sequence>MHPKLLSLGPRAILFPRRQGEQPLPRYTQQVTTWGLGGKGVWWPPTAGSCSGDKRQVTMVENGTYFGRMPTFALTIVVRALFFQRAFDQGVDAVYEHISHGKLWRHIKHKYKNKE</sequence>
<keyword evidence="3" id="KW-0813">Transport</keyword>
<evidence type="ECO:0000313" key="17">
    <source>
        <dbReference type="Proteomes" id="UP000011518"/>
    </source>
</evidence>
<dbReference type="EMBL" id="KB320453">
    <property type="protein sequence ID" value="ELW71778.1"/>
    <property type="molecule type" value="Genomic_DNA"/>
</dbReference>
<comment type="subunit">
    <text evidence="11">Component of the ubiquinol-cytochrome c oxidoreductase (cytochrome b-c1 complex, complex III, CIII), a multisubunit enzyme composed of 11 subunits. The complex is composed of 3 respiratory subunits cytochrome b, cytochrome c1 and Rieske protein UQCRFS1, 2 core protein subunits UQCRC1/QCR1 and UQCRC2/QCR2, and 6 low-molecular weight protein subunits UQCRH/QCR6, UQCRB/QCR7, UQCRQ/QCR8, UQCR10/QCR9, UQCR11/QCR10 and subunit 9, the cleavage product of Rieske protein UQCRFS1. The complex exists as an obligatory dimer and forms supercomplexes (SCs) in the inner mitochondrial membrane with NADH-ubiquinone oxidoreductase (complex I, CI) and cytochrome c oxidase (complex IV, CIV), resulting in different assemblies (supercomplex SCI(1)III(2)IV(1) and megacomplex MCI(2)III(2)IV(2)). Interacts with STMP1.</text>
</comment>
<keyword evidence="10" id="KW-0472">Membrane</keyword>
<dbReference type="InterPro" id="IPR036656">
    <property type="entry name" value="QCR9_sf"/>
</dbReference>
<comment type="subcellular location">
    <subcellularLocation>
        <location evidence="1">Mitochondrion inner membrane</location>
        <topology evidence="1">Single-pass membrane protein</topology>
    </subcellularLocation>
</comment>
<name>L9LA47_TUPCH</name>
<evidence type="ECO:0000256" key="9">
    <source>
        <dbReference type="ARBA" id="ARBA00023128"/>
    </source>
</evidence>
<accession>L9LA47</accession>
<evidence type="ECO:0000256" key="4">
    <source>
        <dbReference type="ARBA" id="ARBA00022660"/>
    </source>
</evidence>
<dbReference type="Gene3D" id="1.20.5.260">
    <property type="entry name" value="Cytochrome b-c1 complex subunit 9"/>
    <property type="match status" value="1"/>
</dbReference>
<protein>
    <recommendedName>
        <fullName evidence="12">Cytochrome b-c1 complex subunit 9</fullName>
    </recommendedName>
    <alternativeName>
        <fullName evidence="13">Complex III subunit X</fullName>
    </alternativeName>
    <alternativeName>
        <fullName evidence="14">Cytochrome c1 non-heme 7 kDa protein</fullName>
    </alternativeName>
    <alternativeName>
        <fullName evidence="15">Ubiquinol-cytochrome c reductase complex 7.2 kDa protein</fullName>
    </alternativeName>
</protein>
<keyword evidence="4" id="KW-0679">Respiratory chain</keyword>
<dbReference type="InParanoid" id="L9LA47"/>
<evidence type="ECO:0000256" key="3">
    <source>
        <dbReference type="ARBA" id="ARBA00022448"/>
    </source>
</evidence>
<dbReference type="GO" id="GO:0045275">
    <property type="term" value="C:respiratory chain complex III"/>
    <property type="evidence" value="ECO:0007669"/>
    <property type="project" value="InterPro"/>
</dbReference>
<evidence type="ECO:0000313" key="16">
    <source>
        <dbReference type="EMBL" id="ELW71778.1"/>
    </source>
</evidence>
<dbReference type="AlphaFoldDB" id="L9LA47"/>
<evidence type="ECO:0000256" key="13">
    <source>
        <dbReference type="ARBA" id="ARBA00076299"/>
    </source>
</evidence>
<reference evidence="17" key="1">
    <citation type="submission" date="2012-07" db="EMBL/GenBank/DDBJ databases">
        <title>Genome of the Chinese tree shrew, a rising model animal genetically related to primates.</title>
        <authorList>
            <person name="Zhang G."/>
            <person name="Fan Y."/>
            <person name="Yao Y."/>
            <person name="Huang Z."/>
        </authorList>
    </citation>
    <scope>NUCLEOTIDE SEQUENCE [LARGE SCALE GENOMIC DNA]</scope>
</reference>